<dbReference type="RefSeq" id="XP_007685828.1">
    <property type="nucleotide sequence ID" value="XM_007687638.1"/>
</dbReference>
<name>W6ZUT0_COCMI</name>
<dbReference type="Proteomes" id="UP000054032">
    <property type="component" value="Unassembled WGS sequence"/>
</dbReference>
<organism evidence="2 3">
    <name type="scientific">Bipolaris oryzae ATCC 44560</name>
    <dbReference type="NCBI Taxonomy" id="930090"/>
    <lineage>
        <taxon>Eukaryota</taxon>
        <taxon>Fungi</taxon>
        <taxon>Dikarya</taxon>
        <taxon>Ascomycota</taxon>
        <taxon>Pezizomycotina</taxon>
        <taxon>Dothideomycetes</taxon>
        <taxon>Pleosporomycetidae</taxon>
        <taxon>Pleosporales</taxon>
        <taxon>Pleosporineae</taxon>
        <taxon>Pleosporaceae</taxon>
        <taxon>Bipolaris</taxon>
    </lineage>
</organism>
<feature type="region of interest" description="Disordered" evidence="1">
    <location>
        <begin position="35"/>
        <end position="67"/>
    </location>
</feature>
<sequence>MPPTYFPLATAGGRNAGCEHGRAWSFCRHRRPSRVRGASPLPAVPPRGPTCPSAHATQPASAPSPSKFCDRTGQDRIGQDSIHAYATLPYATLPYALPRSAASAAKQNRRGHSSPPKLQPCRAIRTLFLHVPLPLPPPPPITPIHAPFLHHARLASASVRGSTCTPVGKIPSPSPSPLPYSASPVPVVPGALLADRQ</sequence>
<protein>
    <submittedName>
        <fullName evidence="2">Uncharacterized protein</fullName>
    </submittedName>
</protein>
<dbReference type="AlphaFoldDB" id="W6ZUT0"/>
<gene>
    <name evidence="2" type="ORF">COCMIDRAFT_24459</name>
</gene>
<dbReference type="EMBL" id="KI963950">
    <property type="protein sequence ID" value="EUC47586.1"/>
    <property type="molecule type" value="Genomic_DNA"/>
</dbReference>
<dbReference type="OrthoDB" id="10526241at2759"/>
<evidence type="ECO:0000313" key="3">
    <source>
        <dbReference type="Proteomes" id="UP000054032"/>
    </source>
</evidence>
<dbReference type="PRINTS" id="PR01217">
    <property type="entry name" value="PRICHEXTENSN"/>
</dbReference>
<reference evidence="2 3" key="1">
    <citation type="journal article" date="2013" name="PLoS Genet.">
        <title>Comparative genome structure, secondary metabolite, and effector coding capacity across Cochliobolus pathogens.</title>
        <authorList>
            <person name="Condon B.J."/>
            <person name="Leng Y."/>
            <person name="Wu D."/>
            <person name="Bushley K.E."/>
            <person name="Ohm R.A."/>
            <person name="Otillar R."/>
            <person name="Martin J."/>
            <person name="Schackwitz W."/>
            <person name="Grimwood J."/>
            <person name="MohdZainudin N."/>
            <person name="Xue C."/>
            <person name="Wang R."/>
            <person name="Manning V.A."/>
            <person name="Dhillon B."/>
            <person name="Tu Z.J."/>
            <person name="Steffenson B.J."/>
            <person name="Salamov A."/>
            <person name="Sun H."/>
            <person name="Lowry S."/>
            <person name="LaButti K."/>
            <person name="Han J."/>
            <person name="Copeland A."/>
            <person name="Lindquist E."/>
            <person name="Barry K."/>
            <person name="Schmutz J."/>
            <person name="Baker S.E."/>
            <person name="Ciuffetti L.M."/>
            <person name="Grigoriev I.V."/>
            <person name="Zhong S."/>
            <person name="Turgeon B.G."/>
        </authorList>
    </citation>
    <scope>NUCLEOTIDE SEQUENCE [LARGE SCALE GENOMIC DNA]</scope>
    <source>
        <strain evidence="2 3">ATCC 44560</strain>
    </source>
</reference>
<dbReference type="HOGENOM" id="CLU_1383931_0_0_1"/>
<evidence type="ECO:0000313" key="2">
    <source>
        <dbReference type="EMBL" id="EUC47586.1"/>
    </source>
</evidence>
<feature type="compositionally biased region" description="Polar residues" evidence="1">
    <location>
        <begin position="55"/>
        <end position="64"/>
    </location>
</feature>
<keyword evidence="3" id="KW-1185">Reference proteome</keyword>
<evidence type="ECO:0000256" key="1">
    <source>
        <dbReference type="SAM" id="MobiDB-lite"/>
    </source>
</evidence>
<dbReference type="KEGG" id="bor:COCMIDRAFT_24459"/>
<proteinExistence type="predicted"/>
<accession>W6ZUT0</accession>
<dbReference type="GeneID" id="19120594"/>